<proteinExistence type="predicted"/>
<organism evidence="1 2">
    <name type="scientific">Lachancea meyersii CBS 8951</name>
    <dbReference type="NCBI Taxonomy" id="1266667"/>
    <lineage>
        <taxon>Eukaryota</taxon>
        <taxon>Fungi</taxon>
        <taxon>Dikarya</taxon>
        <taxon>Ascomycota</taxon>
        <taxon>Saccharomycotina</taxon>
        <taxon>Saccharomycetes</taxon>
        <taxon>Saccharomycetales</taxon>
        <taxon>Saccharomycetaceae</taxon>
        <taxon>Lachancea</taxon>
    </lineage>
</organism>
<evidence type="ECO:0000313" key="2">
    <source>
        <dbReference type="Proteomes" id="UP000191144"/>
    </source>
</evidence>
<evidence type="ECO:0000313" key="1">
    <source>
        <dbReference type="EMBL" id="SCU98805.1"/>
    </source>
</evidence>
<dbReference type="AlphaFoldDB" id="A0A1G4K4V3"/>
<dbReference type="Proteomes" id="UP000191144">
    <property type="component" value="Chromosome G"/>
</dbReference>
<reference evidence="2" key="1">
    <citation type="submission" date="2016-03" db="EMBL/GenBank/DDBJ databases">
        <authorList>
            <person name="Devillers Hugo."/>
        </authorList>
    </citation>
    <scope>NUCLEOTIDE SEQUENCE [LARGE SCALE GENOMIC DNA]</scope>
</reference>
<sequence length="165" mass="18511">MSNECVSVQRINIENPLQYILEAKNRTGNRRIQLSVGPLERPIGNRRFPSRNDRFGAEFFSTKAKCSVWELGVDPNSSGHFTQTAAVRGLSENFCFAQTRIFAFLPLDGPKCSQYVLLSRAALYRQLSFFLAAVCPIGGTWTLLCRKSFSFIMACLSSPHICTAY</sequence>
<dbReference type="EMBL" id="LT598484">
    <property type="protein sequence ID" value="SCU98805.1"/>
    <property type="molecule type" value="Genomic_DNA"/>
</dbReference>
<gene>
    <name evidence="1" type="ORF">LAME_0G00628G</name>
</gene>
<name>A0A1G4K4V3_9SACH</name>
<protein>
    <submittedName>
        <fullName evidence="1">LAME_0G00628g1_1</fullName>
    </submittedName>
</protein>
<accession>A0A1G4K4V3</accession>
<keyword evidence="2" id="KW-1185">Reference proteome</keyword>